<feature type="compositionally biased region" description="Low complexity" evidence="1">
    <location>
        <begin position="44"/>
        <end position="60"/>
    </location>
</feature>
<sequence length="521" mass="56072">MGHVVNNRGVAHHGQFASQDSDDGYAPTPTAHAQGVALQDWAPSSKKLGGSGRRSSLRSLNVSREAGSPRTPTFTGSAPGHPESSVLPSWQSKVGHGGSPGPSRPSRHASLPANYQDQCNGESADGYGQAPNGYNVEDQWSSDDDEPGTGRESRGGNRTPTHRLHSSRSAKHDRGAARSPLRQTRSGGARSSSRGSELDTGHSDRHRGVDRLNYDSKVMSRRHLNYDSKAMGGEGDGGRADRMSPEYGRQAGHGDDAPRSHRERGVSRSNSGRNISSQQRARSRTPPRSPHSRATPSMFDTGPSGMGGVDSEGRRLDDIHLSAPGFLMASRTSLYDTKDSIFGSMYDIVIPPSPLDVQDAQFAAQEEEQEPVNNRFSCMPGLSPAAKKSSGKTKKNPLKWFVCGLSHAPNELPASNSADRLQTGATPEVNQATSMRERELYKRRHAVLRNRMEAVLGEQKKRKSFGLTRGKSDDHATRARQAVQGDLDTAFSVAPGSPYSASGTGRMVSIQRGQQGGARRP</sequence>
<name>A0A8S1IKK9_9CHLO</name>
<evidence type="ECO:0000313" key="3">
    <source>
        <dbReference type="Proteomes" id="UP000708148"/>
    </source>
</evidence>
<feature type="region of interest" description="Disordered" evidence="1">
    <location>
        <begin position="1"/>
        <end position="314"/>
    </location>
</feature>
<dbReference type="EMBL" id="CAJHUC010000341">
    <property type="protein sequence ID" value="CAD7695421.1"/>
    <property type="molecule type" value="Genomic_DNA"/>
</dbReference>
<keyword evidence="3" id="KW-1185">Reference proteome</keyword>
<proteinExistence type="predicted"/>
<protein>
    <submittedName>
        <fullName evidence="2">Uncharacterized protein</fullName>
    </submittedName>
</protein>
<feature type="compositionally biased region" description="Basic residues" evidence="1">
    <location>
        <begin position="160"/>
        <end position="169"/>
    </location>
</feature>
<dbReference type="Proteomes" id="UP000708148">
    <property type="component" value="Unassembled WGS sequence"/>
</dbReference>
<feature type="compositionally biased region" description="Low complexity" evidence="1">
    <location>
        <begin position="276"/>
        <end position="297"/>
    </location>
</feature>
<feature type="compositionally biased region" description="Basic and acidic residues" evidence="1">
    <location>
        <begin position="252"/>
        <end position="266"/>
    </location>
</feature>
<feature type="region of interest" description="Disordered" evidence="1">
    <location>
        <begin position="487"/>
        <end position="521"/>
    </location>
</feature>
<feature type="compositionally biased region" description="Basic and acidic residues" evidence="1">
    <location>
        <begin position="196"/>
        <end position="214"/>
    </location>
</feature>
<accession>A0A8S1IKK9</accession>
<evidence type="ECO:0000313" key="2">
    <source>
        <dbReference type="EMBL" id="CAD7695421.1"/>
    </source>
</evidence>
<evidence type="ECO:0000256" key="1">
    <source>
        <dbReference type="SAM" id="MobiDB-lite"/>
    </source>
</evidence>
<comment type="caution">
    <text evidence="2">The sequence shown here is derived from an EMBL/GenBank/DDBJ whole genome shotgun (WGS) entry which is preliminary data.</text>
</comment>
<gene>
    <name evidence="2" type="ORF">OSTQU699_LOCUS782</name>
</gene>
<feature type="compositionally biased region" description="Low complexity" evidence="1">
    <location>
        <begin position="185"/>
        <end position="195"/>
    </location>
</feature>
<organism evidence="2 3">
    <name type="scientific">Ostreobium quekettii</name>
    <dbReference type="NCBI Taxonomy" id="121088"/>
    <lineage>
        <taxon>Eukaryota</taxon>
        <taxon>Viridiplantae</taxon>
        <taxon>Chlorophyta</taxon>
        <taxon>core chlorophytes</taxon>
        <taxon>Ulvophyceae</taxon>
        <taxon>TCBD clade</taxon>
        <taxon>Bryopsidales</taxon>
        <taxon>Ostreobineae</taxon>
        <taxon>Ostreobiaceae</taxon>
        <taxon>Ostreobium</taxon>
    </lineage>
</organism>
<reference evidence="2" key="1">
    <citation type="submission" date="2020-12" db="EMBL/GenBank/DDBJ databases">
        <authorList>
            <person name="Iha C."/>
        </authorList>
    </citation>
    <scope>NUCLEOTIDE SEQUENCE</scope>
</reference>
<dbReference type="AlphaFoldDB" id="A0A8S1IKK9"/>